<accession>A0A7J3XXQ4</accession>
<dbReference type="InterPro" id="IPR027417">
    <property type="entry name" value="P-loop_NTPase"/>
</dbReference>
<proteinExistence type="predicted"/>
<dbReference type="SUPFAM" id="SSF52540">
    <property type="entry name" value="P-loop containing nucleoside triphosphate hydrolases"/>
    <property type="match status" value="1"/>
</dbReference>
<comment type="caution">
    <text evidence="2">The sequence shown here is derived from an EMBL/GenBank/DDBJ whole genome shotgun (WGS) entry which is preliminary data.</text>
</comment>
<dbReference type="Gene3D" id="3.40.50.300">
    <property type="entry name" value="P-loop containing nucleotide triphosphate hydrolases"/>
    <property type="match status" value="1"/>
</dbReference>
<name>A0A7J3XXQ4_9CREN</name>
<feature type="domain" description="AAA+ ATPase" evidence="1">
    <location>
        <begin position="251"/>
        <end position="486"/>
    </location>
</feature>
<dbReference type="InterPro" id="IPR033186">
    <property type="entry name" value="HerA_C"/>
</dbReference>
<dbReference type="EMBL" id="DRYK01000014">
    <property type="protein sequence ID" value="HHP67279.1"/>
    <property type="molecule type" value="Genomic_DNA"/>
</dbReference>
<evidence type="ECO:0000259" key="1">
    <source>
        <dbReference type="SMART" id="SM00382"/>
    </source>
</evidence>
<dbReference type="PANTHER" id="PTHR30121">
    <property type="entry name" value="UNCHARACTERIZED PROTEIN YJGR-RELATED"/>
    <property type="match status" value="1"/>
</dbReference>
<dbReference type="Pfam" id="PF05872">
    <property type="entry name" value="HerA_C"/>
    <property type="match status" value="1"/>
</dbReference>
<evidence type="ECO:0000313" key="2">
    <source>
        <dbReference type="EMBL" id="HHP67279.1"/>
    </source>
</evidence>
<protein>
    <submittedName>
        <fullName evidence="2">DUF853 family protein</fullName>
    </submittedName>
</protein>
<dbReference type="SMART" id="SM00382">
    <property type="entry name" value="AAA"/>
    <property type="match status" value="1"/>
</dbReference>
<dbReference type="InterPro" id="IPR003593">
    <property type="entry name" value="AAA+_ATPase"/>
</dbReference>
<dbReference type="AlphaFoldDB" id="A0A7J3XXQ4"/>
<gene>
    <name evidence="2" type="ORF">ENM60_00540</name>
</gene>
<dbReference type="PANTHER" id="PTHR30121:SF6">
    <property type="entry name" value="SLR6007 PROTEIN"/>
    <property type="match status" value="1"/>
</dbReference>
<sequence>MVKLRDIKTLLARISQAGEVRVDPPDLFYINRGKVTGIRYLIGEEMDLDIRSLSPVKLYDSVERLASVIDKLPHGSEVKIIKFKLDLTSFLKKLENEMANINASMELASEPFLKTRLETRLSNLSELYRMIVEGKPLLRLSFIVKIRVEANTIEEAKQILSYHSSIISNVIRSTLGLKMREAGREIGRILAYELGLSNDLDIKSFIGPVNTVAPVLPAPAVKKPRADYEDAVLLGVEVEDGTPLVVPVDMLLKHMIVIGPTGRGKTTLLARLLEGFFSVGAGLFLAVDFKGDLAAYVEKGITRIIEPREYPLSVRGLFDSSIEAKGLLADLLSSSLQVPREILMESVEYVYSMMTAGDVISHVRADILPILEFLGRDSRHKDLAELIMRDNVLANLGSYGYAYQTAYGLILLYLARKTFFQRSAGDIRLIVVDEAWRISRSRLVAELFKEGRSRRVGLVLSTQNPSDLPREVVENAHLVVIFGSPNEKYARDVAGILGLEAGDLAGKLSRLGVGEAFFLNALDPHPVVFKVRSHIHADSDERRAS</sequence>
<organism evidence="2">
    <name type="scientific">Thermogladius calderae</name>
    <dbReference type="NCBI Taxonomy" id="1200300"/>
    <lineage>
        <taxon>Archaea</taxon>
        <taxon>Thermoproteota</taxon>
        <taxon>Thermoprotei</taxon>
        <taxon>Desulfurococcales</taxon>
        <taxon>Desulfurococcaceae</taxon>
        <taxon>Thermogladius</taxon>
    </lineage>
</organism>
<dbReference type="InterPro" id="IPR051162">
    <property type="entry name" value="T4SS_component"/>
</dbReference>
<reference evidence="2" key="1">
    <citation type="journal article" date="2020" name="mSystems">
        <title>Genome- and Community-Level Interaction Insights into Carbon Utilization and Element Cycling Functions of Hydrothermarchaeota in Hydrothermal Sediment.</title>
        <authorList>
            <person name="Zhou Z."/>
            <person name="Liu Y."/>
            <person name="Xu W."/>
            <person name="Pan J."/>
            <person name="Luo Z.H."/>
            <person name="Li M."/>
        </authorList>
    </citation>
    <scope>NUCLEOTIDE SEQUENCE [LARGE SCALE GENOMIC DNA]</scope>
    <source>
        <strain evidence="2">SpSt-110</strain>
    </source>
</reference>